<feature type="domain" description="PucR C-terminal helix-turn-helix" evidence="2">
    <location>
        <begin position="334"/>
        <end position="390"/>
    </location>
</feature>
<evidence type="ECO:0000256" key="1">
    <source>
        <dbReference type="ARBA" id="ARBA00006754"/>
    </source>
</evidence>
<comment type="caution">
    <text evidence="5">The sequence shown here is derived from an EMBL/GenBank/DDBJ whole genome shotgun (WGS) entry which is preliminary data.</text>
</comment>
<feature type="domain" description="RsbT co-antagonist protein RsbRD N-terminal" evidence="3">
    <location>
        <begin position="36"/>
        <end position="159"/>
    </location>
</feature>
<dbReference type="InterPro" id="IPR025736">
    <property type="entry name" value="PucR_C-HTH_dom"/>
</dbReference>
<gene>
    <name evidence="5" type="ORF">H9871_09700</name>
</gene>
<evidence type="ECO:0000259" key="3">
    <source>
        <dbReference type="Pfam" id="PF14361"/>
    </source>
</evidence>
<dbReference type="Pfam" id="PF14361">
    <property type="entry name" value="RsbRD_N"/>
    <property type="match status" value="1"/>
</dbReference>
<feature type="domain" description="CdaR GGDEF-like" evidence="4">
    <location>
        <begin position="184"/>
        <end position="275"/>
    </location>
</feature>
<dbReference type="Gene3D" id="1.10.10.2840">
    <property type="entry name" value="PucR C-terminal helix-turn-helix domain"/>
    <property type="match status" value="1"/>
</dbReference>
<evidence type="ECO:0000313" key="5">
    <source>
        <dbReference type="EMBL" id="HIX00406.1"/>
    </source>
</evidence>
<organism evidence="5 6">
    <name type="scientific">Candidatus Nesterenkonia stercoripullorum</name>
    <dbReference type="NCBI Taxonomy" id="2838701"/>
    <lineage>
        <taxon>Bacteria</taxon>
        <taxon>Bacillati</taxon>
        <taxon>Actinomycetota</taxon>
        <taxon>Actinomycetes</taxon>
        <taxon>Micrococcales</taxon>
        <taxon>Micrococcaceae</taxon>
        <taxon>Nesterenkonia</taxon>
    </lineage>
</organism>
<dbReference type="InterPro" id="IPR025751">
    <property type="entry name" value="RsbRD_N_dom"/>
</dbReference>
<dbReference type="AlphaFoldDB" id="A0A9D1UU33"/>
<dbReference type="Pfam" id="PF17853">
    <property type="entry name" value="GGDEF_2"/>
    <property type="match status" value="1"/>
</dbReference>
<sequence>MTTDQRDAGATGERPMPSRHAWDELLTALSHDESVLVRTLERIRSDVPGYEAVPDGALRFSVRRNIGLSIRAVRAGEHPRPEQLDEAAELAAERHAQAVPVGSVLAGFRACMSVILHRILELAPRAGIPPAEVLVSSTVLWALGDAFSARAVAVYQEKDVAGLLADSERRSEWIGQALTAAMEPSDLRQGAALYDVPVSQPVRAMVVHAAPGAEGQRTSRLQDWAERAGVRVLTTVRGQALIGILLGVPARGVQPEKLTIGLGADVLLDELPASFDAASSAVHAAQRVGWAGVVDPETLSWRMAVHTSPETTTLLAERYVAPLEGTGEFGDHVLEAVEAYLSHRLSIPLAAHSIPVHVNTLRYRLQRFSQLTGADLGDTGTLVELSWVFAARGGDAPRALENGVS</sequence>
<dbReference type="InterPro" id="IPR041522">
    <property type="entry name" value="CdaR_GGDEF"/>
</dbReference>
<reference evidence="5" key="2">
    <citation type="submission" date="2021-04" db="EMBL/GenBank/DDBJ databases">
        <authorList>
            <person name="Gilroy R."/>
        </authorList>
    </citation>
    <scope>NUCLEOTIDE SEQUENCE</scope>
    <source>
        <strain evidence="5">ChiHejej3B27-3195</strain>
    </source>
</reference>
<evidence type="ECO:0000313" key="6">
    <source>
        <dbReference type="Proteomes" id="UP000824151"/>
    </source>
</evidence>
<proteinExistence type="inferred from homology"/>
<dbReference type="EMBL" id="DXGD01000357">
    <property type="protein sequence ID" value="HIX00406.1"/>
    <property type="molecule type" value="Genomic_DNA"/>
</dbReference>
<evidence type="ECO:0000259" key="4">
    <source>
        <dbReference type="Pfam" id="PF17853"/>
    </source>
</evidence>
<comment type="similarity">
    <text evidence="1">Belongs to the CdaR family.</text>
</comment>
<accession>A0A9D1UU33</accession>
<dbReference type="Pfam" id="PF13556">
    <property type="entry name" value="HTH_30"/>
    <property type="match status" value="1"/>
</dbReference>
<dbReference type="PANTHER" id="PTHR33744">
    <property type="entry name" value="CARBOHYDRATE DIACID REGULATOR"/>
    <property type="match status" value="1"/>
</dbReference>
<dbReference type="PANTHER" id="PTHR33744:SF7">
    <property type="entry name" value="PUCR FAMILY TRANSCRIPTIONAL REGULATOR"/>
    <property type="match status" value="1"/>
</dbReference>
<name>A0A9D1UU33_9MICC</name>
<dbReference type="InterPro" id="IPR051448">
    <property type="entry name" value="CdaR-like_regulators"/>
</dbReference>
<protein>
    <submittedName>
        <fullName evidence="5">Helix-turn-helix domain-containing protein</fullName>
    </submittedName>
</protein>
<evidence type="ECO:0000259" key="2">
    <source>
        <dbReference type="Pfam" id="PF13556"/>
    </source>
</evidence>
<reference evidence="5" key="1">
    <citation type="journal article" date="2021" name="PeerJ">
        <title>Extensive microbial diversity within the chicken gut microbiome revealed by metagenomics and culture.</title>
        <authorList>
            <person name="Gilroy R."/>
            <person name="Ravi A."/>
            <person name="Getino M."/>
            <person name="Pursley I."/>
            <person name="Horton D.L."/>
            <person name="Alikhan N.F."/>
            <person name="Baker D."/>
            <person name="Gharbi K."/>
            <person name="Hall N."/>
            <person name="Watson M."/>
            <person name="Adriaenssens E.M."/>
            <person name="Foster-Nyarko E."/>
            <person name="Jarju S."/>
            <person name="Secka A."/>
            <person name="Antonio M."/>
            <person name="Oren A."/>
            <person name="Chaudhuri R.R."/>
            <person name="La Ragione R."/>
            <person name="Hildebrand F."/>
            <person name="Pallen M.J."/>
        </authorList>
    </citation>
    <scope>NUCLEOTIDE SEQUENCE</scope>
    <source>
        <strain evidence="5">ChiHejej3B27-3195</strain>
    </source>
</reference>
<dbReference type="Proteomes" id="UP000824151">
    <property type="component" value="Unassembled WGS sequence"/>
</dbReference>
<dbReference type="InterPro" id="IPR042070">
    <property type="entry name" value="PucR_C-HTH_sf"/>
</dbReference>